<keyword evidence="2" id="KW-1185">Reference proteome</keyword>
<accession>A0ABV2T7E4</accession>
<gene>
    <name evidence="1" type="ORF">ABR189_16320</name>
</gene>
<evidence type="ECO:0000313" key="1">
    <source>
        <dbReference type="EMBL" id="MET6998952.1"/>
    </source>
</evidence>
<name>A0ABV2T7E4_9BACT</name>
<dbReference type="Proteomes" id="UP001549749">
    <property type="component" value="Unassembled WGS sequence"/>
</dbReference>
<dbReference type="RefSeq" id="WP_354661519.1">
    <property type="nucleotide sequence ID" value="NZ_JBEXAC010000002.1"/>
</dbReference>
<reference evidence="1 2" key="1">
    <citation type="submission" date="2024-06" db="EMBL/GenBank/DDBJ databases">
        <title>Chitinophaga defluvii sp. nov., isolated from municipal sewage.</title>
        <authorList>
            <person name="Zhang L."/>
        </authorList>
    </citation>
    <scope>NUCLEOTIDE SEQUENCE [LARGE SCALE GENOMIC DNA]</scope>
    <source>
        <strain evidence="1 2">H8</strain>
    </source>
</reference>
<comment type="caution">
    <text evidence="1">The sequence shown here is derived from an EMBL/GenBank/DDBJ whole genome shotgun (WGS) entry which is preliminary data.</text>
</comment>
<evidence type="ECO:0000313" key="2">
    <source>
        <dbReference type="Proteomes" id="UP001549749"/>
    </source>
</evidence>
<dbReference type="EMBL" id="JBEXAC010000002">
    <property type="protein sequence ID" value="MET6998952.1"/>
    <property type="molecule type" value="Genomic_DNA"/>
</dbReference>
<organism evidence="1 2">
    <name type="scientific">Chitinophaga defluvii</name>
    <dbReference type="NCBI Taxonomy" id="3163343"/>
    <lineage>
        <taxon>Bacteria</taxon>
        <taxon>Pseudomonadati</taxon>
        <taxon>Bacteroidota</taxon>
        <taxon>Chitinophagia</taxon>
        <taxon>Chitinophagales</taxon>
        <taxon>Chitinophagaceae</taxon>
        <taxon>Chitinophaga</taxon>
    </lineage>
</organism>
<protein>
    <submittedName>
        <fullName evidence="1">Uncharacterized protein</fullName>
    </submittedName>
</protein>
<sequence length="89" mass="10493">MRNLSCTFDINGITKKVTLRKVPKERKFLVQYDGNETEYIITEKNDVKYMHGPVPETTLGVRIQWMIMHYFSNTKPVSTTPRKMSKRLI</sequence>
<proteinExistence type="predicted"/>